<name>A0A1H1C375_9MICC</name>
<dbReference type="PANTHER" id="PTHR43674">
    <property type="entry name" value="NITRILASE C965.09-RELATED"/>
    <property type="match status" value="1"/>
</dbReference>
<dbReference type="InterPro" id="IPR036526">
    <property type="entry name" value="C-N_Hydrolase_sf"/>
</dbReference>
<organism evidence="3 4">
    <name type="scientific">Crystallibacter crystallopoietes</name>
    <dbReference type="NCBI Taxonomy" id="37928"/>
    <lineage>
        <taxon>Bacteria</taxon>
        <taxon>Bacillati</taxon>
        <taxon>Actinomycetota</taxon>
        <taxon>Actinomycetes</taxon>
        <taxon>Micrococcales</taxon>
        <taxon>Micrococcaceae</taxon>
        <taxon>Crystallibacter</taxon>
    </lineage>
</organism>
<evidence type="ECO:0000313" key="4">
    <source>
        <dbReference type="Proteomes" id="UP000181917"/>
    </source>
</evidence>
<evidence type="ECO:0000313" key="3">
    <source>
        <dbReference type="EMBL" id="SDQ58116.1"/>
    </source>
</evidence>
<accession>A0A1H1C375</accession>
<reference evidence="3 4" key="1">
    <citation type="submission" date="2016-10" db="EMBL/GenBank/DDBJ databases">
        <authorList>
            <person name="de Groot N.N."/>
        </authorList>
    </citation>
    <scope>NUCLEOTIDE SEQUENCE [LARGE SCALE GENOMIC DNA]</scope>
    <source>
        <strain evidence="3 4">DSM 20117</strain>
    </source>
</reference>
<dbReference type="InterPro" id="IPR050345">
    <property type="entry name" value="Aliph_Amidase/BUP"/>
</dbReference>
<dbReference type="GO" id="GO:0016811">
    <property type="term" value="F:hydrolase activity, acting on carbon-nitrogen (but not peptide) bonds, in linear amides"/>
    <property type="evidence" value="ECO:0007669"/>
    <property type="project" value="TreeGrafter"/>
</dbReference>
<dbReference type="CDD" id="cd07569">
    <property type="entry name" value="DCase"/>
    <property type="match status" value="1"/>
</dbReference>
<keyword evidence="1 3" id="KW-0378">Hydrolase</keyword>
<dbReference type="RefSeq" id="WP_211482290.1">
    <property type="nucleotide sequence ID" value="NZ_CP018863.1"/>
</dbReference>
<dbReference type="Pfam" id="PF00795">
    <property type="entry name" value="CN_hydrolase"/>
    <property type="match status" value="1"/>
</dbReference>
<dbReference type="PROSITE" id="PS50263">
    <property type="entry name" value="CN_HYDROLASE"/>
    <property type="match status" value="1"/>
</dbReference>
<dbReference type="Gene3D" id="3.60.110.10">
    <property type="entry name" value="Carbon-nitrogen hydrolase"/>
    <property type="match status" value="1"/>
</dbReference>
<dbReference type="InterPro" id="IPR003010">
    <property type="entry name" value="C-N_Hydrolase"/>
</dbReference>
<dbReference type="EMBL" id="FNKH01000002">
    <property type="protein sequence ID" value="SDQ58116.1"/>
    <property type="molecule type" value="Genomic_DNA"/>
</dbReference>
<feature type="domain" description="CN hydrolase" evidence="2">
    <location>
        <begin position="5"/>
        <end position="274"/>
    </location>
</feature>
<dbReference type="PANTHER" id="PTHR43674:SF12">
    <property type="entry name" value="NITRILASE C965.09-RELATED"/>
    <property type="match status" value="1"/>
</dbReference>
<dbReference type="STRING" id="37928.SAMN04489742_1692"/>
<keyword evidence="4" id="KW-1185">Reference proteome</keyword>
<dbReference type="Proteomes" id="UP000181917">
    <property type="component" value="Unassembled WGS sequence"/>
</dbReference>
<dbReference type="SUPFAM" id="SSF56317">
    <property type="entry name" value="Carbon-nitrogen hydrolase"/>
    <property type="match status" value="1"/>
</dbReference>
<protein>
    <submittedName>
        <fullName evidence="3">Predicted amidohydrolase</fullName>
    </submittedName>
</protein>
<evidence type="ECO:0000256" key="1">
    <source>
        <dbReference type="ARBA" id="ARBA00022801"/>
    </source>
</evidence>
<sequence length="315" mass="34658">MAKNLMLAVAQVGGIDSSESKPEVVARLIALLEEAASQGAELVVFPELTLTTFFPRTWFEEGDFEGYFEKSMPNDDVRPLFERAKDLGVGFYLGYAELTSDQKRYNTSILVNKHGDIVGKYRKMHLPGHADNREGLPNQHLEKKYFLEGDLGFGVFDFHGVQVGMCLCNDRRWPEVYRSLSLQGAELVVLGYNTPDFVPGWQEEPHAKMFTHLLSLQAGAYQNSVFVAAAGKSGFEDGHHMIGGSAVVAPSGEILAKAAGEGDEVVVVKADIDMGRPYKESVFDFAAHRRPDAYGIIAERKGRGAPLPVAFNVND</sequence>
<dbReference type="AlphaFoldDB" id="A0A1H1C375"/>
<proteinExistence type="predicted"/>
<evidence type="ECO:0000259" key="2">
    <source>
        <dbReference type="PROSITE" id="PS50263"/>
    </source>
</evidence>
<gene>
    <name evidence="3" type="ORF">SAMN04489742_1692</name>
</gene>